<accession>F4RTV1</accession>
<protein>
    <submittedName>
        <fullName evidence="2">Secreted protein</fullName>
    </submittedName>
</protein>
<organism evidence="3">
    <name type="scientific">Melampsora larici-populina (strain 98AG31 / pathotype 3-4-7)</name>
    <name type="common">Poplar leaf rust fungus</name>
    <dbReference type="NCBI Taxonomy" id="747676"/>
    <lineage>
        <taxon>Eukaryota</taxon>
        <taxon>Fungi</taxon>
        <taxon>Dikarya</taxon>
        <taxon>Basidiomycota</taxon>
        <taxon>Pucciniomycotina</taxon>
        <taxon>Pucciniomycetes</taxon>
        <taxon>Pucciniales</taxon>
        <taxon>Melampsoraceae</taxon>
        <taxon>Melampsora</taxon>
    </lineage>
</organism>
<dbReference type="HOGENOM" id="CLU_2558757_0_0_1"/>
<dbReference type="AlphaFoldDB" id="F4RTV1"/>
<evidence type="ECO:0000313" key="3">
    <source>
        <dbReference type="Proteomes" id="UP000001072"/>
    </source>
</evidence>
<feature type="signal peptide" evidence="1">
    <location>
        <begin position="1"/>
        <end position="21"/>
    </location>
</feature>
<dbReference type="Proteomes" id="UP000001072">
    <property type="component" value="Unassembled WGS sequence"/>
</dbReference>
<dbReference type="VEuPathDB" id="FungiDB:MELLADRAFT_124522"/>
<dbReference type="InParanoid" id="F4RTV1"/>
<keyword evidence="3" id="KW-1185">Reference proteome</keyword>
<evidence type="ECO:0000313" key="2">
    <source>
        <dbReference type="EMBL" id="EGG04065.1"/>
    </source>
</evidence>
<proteinExistence type="predicted"/>
<sequence length="82" mass="9124">MNLSNVAVMLMIFISSNQVFGTITRGLNSKKELIPAEADLADHTDLTGIHQFEGDDKPPRTRLCNHYGLLCHVVTHDTHQVP</sequence>
<dbReference type="KEGG" id="mlr:MELLADRAFT_124522"/>
<name>F4RTV1_MELLP</name>
<dbReference type="GeneID" id="18926809"/>
<dbReference type="EMBL" id="GL883120">
    <property type="protein sequence ID" value="EGG04065.1"/>
    <property type="molecule type" value="Genomic_DNA"/>
</dbReference>
<dbReference type="RefSeq" id="XP_007412526.1">
    <property type="nucleotide sequence ID" value="XM_007412464.1"/>
</dbReference>
<evidence type="ECO:0000256" key="1">
    <source>
        <dbReference type="SAM" id="SignalP"/>
    </source>
</evidence>
<keyword evidence="1" id="KW-0732">Signal</keyword>
<feature type="chain" id="PRO_5003315472" evidence="1">
    <location>
        <begin position="22"/>
        <end position="82"/>
    </location>
</feature>
<reference evidence="3" key="1">
    <citation type="journal article" date="2011" name="Proc. Natl. Acad. Sci. U.S.A.">
        <title>Obligate biotrophy features unraveled by the genomic analysis of rust fungi.</title>
        <authorList>
            <person name="Duplessis S."/>
            <person name="Cuomo C.A."/>
            <person name="Lin Y.-C."/>
            <person name="Aerts A."/>
            <person name="Tisserant E."/>
            <person name="Veneault-Fourrey C."/>
            <person name="Joly D.L."/>
            <person name="Hacquard S."/>
            <person name="Amselem J."/>
            <person name="Cantarel B.L."/>
            <person name="Chiu R."/>
            <person name="Coutinho P.M."/>
            <person name="Feau N."/>
            <person name="Field M."/>
            <person name="Frey P."/>
            <person name="Gelhaye E."/>
            <person name="Goldberg J."/>
            <person name="Grabherr M.G."/>
            <person name="Kodira C.D."/>
            <person name="Kohler A."/>
            <person name="Kuees U."/>
            <person name="Lindquist E.A."/>
            <person name="Lucas S.M."/>
            <person name="Mago R."/>
            <person name="Mauceli E."/>
            <person name="Morin E."/>
            <person name="Murat C."/>
            <person name="Pangilinan J.L."/>
            <person name="Park R."/>
            <person name="Pearson M."/>
            <person name="Quesneville H."/>
            <person name="Rouhier N."/>
            <person name="Sakthikumar S."/>
            <person name="Salamov A.A."/>
            <person name="Schmutz J."/>
            <person name="Selles B."/>
            <person name="Shapiro H."/>
            <person name="Tanguay P."/>
            <person name="Tuskan G.A."/>
            <person name="Henrissat B."/>
            <person name="Van de Peer Y."/>
            <person name="Rouze P."/>
            <person name="Ellis J.G."/>
            <person name="Dodds P.N."/>
            <person name="Schein J.E."/>
            <person name="Zhong S."/>
            <person name="Hamelin R.C."/>
            <person name="Grigoriev I.V."/>
            <person name="Szabo L.J."/>
            <person name="Martin F."/>
        </authorList>
    </citation>
    <scope>NUCLEOTIDE SEQUENCE [LARGE SCALE GENOMIC DNA]</scope>
    <source>
        <strain evidence="3">98AG31 / pathotype 3-4-7</strain>
    </source>
</reference>
<gene>
    <name evidence="2" type="ORF">MELLADRAFT_124522</name>
</gene>